<dbReference type="GO" id="GO:0016491">
    <property type="term" value="F:oxidoreductase activity"/>
    <property type="evidence" value="ECO:0007669"/>
    <property type="project" value="UniProtKB-KW"/>
</dbReference>
<dbReference type="EMBL" id="CDMZ01005776">
    <property type="protein sequence ID" value="CEM54329.1"/>
    <property type="molecule type" value="Genomic_DNA"/>
</dbReference>
<dbReference type="Pfam" id="PF08030">
    <property type="entry name" value="NAD_binding_6"/>
    <property type="match status" value="1"/>
</dbReference>
<dbReference type="InterPro" id="IPR039261">
    <property type="entry name" value="FNR_nucleotide-bd"/>
</dbReference>
<dbReference type="PROSITE" id="PS51384">
    <property type="entry name" value="FAD_FR"/>
    <property type="match status" value="1"/>
</dbReference>
<proteinExistence type="predicted"/>
<dbReference type="InterPro" id="IPR017927">
    <property type="entry name" value="FAD-bd_FR_type"/>
</dbReference>
<dbReference type="PANTHER" id="PTHR11972">
    <property type="entry name" value="NADPH OXIDASE"/>
    <property type="match status" value="1"/>
</dbReference>
<keyword evidence="3" id="KW-1133">Transmembrane helix</keyword>
<feature type="transmembrane region" description="Helical" evidence="3">
    <location>
        <begin position="383"/>
        <end position="406"/>
    </location>
</feature>
<feature type="transmembrane region" description="Helical" evidence="3">
    <location>
        <begin position="462"/>
        <end position="479"/>
    </location>
</feature>
<dbReference type="AlphaFoldDB" id="A0A0G4IAV7"/>
<keyword evidence="3" id="KW-0812">Transmembrane</keyword>
<dbReference type="InterPro" id="IPR013112">
    <property type="entry name" value="FAD-bd_8"/>
</dbReference>
<keyword evidence="1" id="KW-0560">Oxidoreductase</keyword>
<feature type="transmembrane region" description="Helical" evidence="3">
    <location>
        <begin position="435"/>
        <end position="456"/>
    </location>
</feature>
<gene>
    <name evidence="5" type="ORF">Cvel_2153</name>
</gene>
<evidence type="ECO:0000313" key="5">
    <source>
        <dbReference type="EMBL" id="CEM54329.1"/>
    </source>
</evidence>
<dbReference type="SUPFAM" id="SSF63380">
    <property type="entry name" value="Riboflavin synthase domain-like"/>
    <property type="match status" value="1"/>
</dbReference>
<evidence type="ECO:0000256" key="1">
    <source>
        <dbReference type="ARBA" id="ARBA00023002"/>
    </source>
</evidence>
<evidence type="ECO:0000256" key="2">
    <source>
        <dbReference type="SAM" id="MobiDB-lite"/>
    </source>
</evidence>
<keyword evidence="3" id="KW-0472">Membrane</keyword>
<sequence>MFGFGRRSDATSAGGTSPSKQAAFLDGKNDNTPGRGSVFSQGVDIAQAPDEWPEQEEWKDDEAAEYNAADMDEGAVEETEIDATKAREQITDFARGKAKEAGGAGHQSKEDIARTLKLCAQALMLDIKQPTIEAMAYAMHKNQTSKKRMAEKANTWQKMKRTSAAANPLQQMQDGQPGVKGLAVTLQRNRTQLQIVHKNVRQTPATLFVPSRWEARTFRAQEVGEEAQSPTNAGAPVEPEVMGSPSAATVASMERETQKKKAEKPAVAPAGGKVKKESCWKKFRTKYKTWMPSKITIWAFIFAFIVCGAGFTGYLFKPGFYAATGYGGCVARGSATTVMVFTGAAFFFMCRGLLTALRNSSFIARNEWAHHLLDHHRQVHMSVSYVVVFFGLMHAAAHLLGSYMVISSLEDVEVGRVGLMFLTAMPTIRTKKFEAFIYTHHIYIVIIGLFVLHGRFGNFSNGIPQAPFFIGPFALWYILENLWRLFKAYALSDATIRYASVAASGNVGFFRISKPKHKTSGYKAGQIVFVNCPEVSALQWHPFSLCSSPGSQDLRLMIGKAGDWTGALLGQIQQVNDKAFLGSEEPLYPRLYIDGPFGAPADFSVSFPCCIFVGAGTGMAPFLGFLNHTLSTGTTKWELESKRHITKVDVTSPEAKRVSLLHPNRIRVRGPTRDFARGEVQMRDEEAGIDSGEATVALQDGVHTDWRPKRQLFVWINRGVDEIFWMLDSLVRMLLLEKRPPCEFQLHITTKREEIPAEQEIFLWALEALQDEAESMRGGRGSVMAPERGSGAFLPIGTADGKGEKTPPPLLSINFGRPNFEEVLKTTRNWEAAYEEEGVGVYICAGQRIVGGVKEAVKGMRANRERGKFFLVTEDFG</sequence>
<feature type="region of interest" description="Disordered" evidence="2">
    <location>
        <begin position="1"/>
        <end position="58"/>
    </location>
</feature>
<reference evidence="5" key="1">
    <citation type="submission" date="2014-11" db="EMBL/GenBank/DDBJ databases">
        <authorList>
            <person name="Otto D Thomas"/>
            <person name="Naeem Raeece"/>
        </authorList>
    </citation>
    <scope>NUCLEOTIDE SEQUENCE</scope>
</reference>
<feature type="transmembrane region" description="Helical" evidence="3">
    <location>
        <begin position="295"/>
        <end position="316"/>
    </location>
</feature>
<protein>
    <recommendedName>
        <fullName evidence="4">FAD-binding FR-type domain-containing protein</fullName>
    </recommendedName>
</protein>
<dbReference type="VEuPathDB" id="CryptoDB:Cvel_2153"/>
<dbReference type="GO" id="GO:0005886">
    <property type="term" value="C:plasma membrane"/>
    <property type="evidence" value="ECO:0007669"/>
    <property type="project" value="TreeGrafter"/>
</dbReference>
<dbReference type="InterPro" id="IPR050369">
    <property type="entry name" value="RBOH/FRE"/>
</dbReference>
<dbReference type="CDD" id="cd06186">
    <property type="entry name" value="NOX_Duox_like_FAD_NADP"/>
    <property type="match status" value="1"/>
</dbReference>
<evidence type="ECO:0000259" key="4">
    <source>
        <dbReference type="PROSITE" id="PS51384"/>
    </source>
</evidence>
<dbReference type="PANTHER" id="PTHR11972:SF153">
    <property type="entry name" value="SUPEROXIDE-GENERATING NADPH OXIDASE HEAVY CHAIN SUBUNIT A"/>
    <property type="match status" value="1"/>
</dbReference>
<dbReference type="SUPFAM" id="SSF52343">
    <property type="entry name" value="Ferredoxin reductase-like, C-terminal NADP-linked domain"/>
    <property type="match status" value="1"/>
</dbReference>
<evidence type="ECO:0000256" key="3">
    <source>
        <dbReference type="SAM" id="Phobius"/>
    </source>
</evidence>
<dbReference type="Gene3D" id="3.40.50.80">
    <property type="entry name" value="Nucleotide-binding domain of ferredoxin-NADP reductase (FNR) module"/>
    <property type="match status" value="1"/>
</dbReference>
<dbReference type="PhylomeDB" id="A0A0G4IAV7"/>
<feature type="compositionally biased region" description="Polar residues" evidence="2">
    <location>
        <begin position="30"/>
        <end position="40"/>
    </location>
</feature>
<dbReference type="Gene3D" id="2.40.30.10">
    <property type="entry name" value="Translation factors"/>
    <property type="match status" value="1"/>
</dbReference>
<dbReference type="InterPro" id="IPR013121">
    <property type="entry name" value="Fe_red_NAD-bd_6"/>
</dbReference>
<organism evidence="5">
    <name type="scientific">Chromera velia CCMP2878</name>
    <dbReference type="NCBI Taxonomy" id="1169474"/>
    <lineage>
        <taxon>Eukaryota</taxon>
        <taxon>Sar</taxon>
        <taxon>Alveolata</taxon>
        <taxon>Colpodellida</taxon>
        <taxon>Chromeraceae</taxon>
        <taxon>Chromera</taxon>
    </lineage>
</organism>
<dbReference type="Pfam" id="PF08022">
    <property type="entry name" value="FAD_binding_8"/>
    <property type="match status" value="1"/>
</dbReference>
<accession>A0A0G4IAV7</accession>
<feature type="transmembrane region" description="Helical" evidence="3">
    <location>
        <begin position="336"/>
        <end position="357"/>
    </location>
</feature>
<feature type="region of interest" description="Disordered" evidence="2">
    <location>
        <begin position="223"/>
        <end position="247"/>
    </location>
</feature>
<name>A0A0G4IAV7_9ALVE</name>
<dbReference type="InterPro" id="IPR017938">
    <property type="entry name" value="Riboflavin_synthase-like_b-brl"/>
</dbReference>
<feature type="compositionally biased region" description="Polar residues" evidence="2">
    <location>
        <begin position="10"/>
        <end position="20"/>
    </location>
</feature>
<feature type="domain" description="FAD-binding FR-type" evidence="4">
    <location>
        <begin position="481"/>
        <end position="603"/>
    </location>
</feature>